<comment type="caution">
    <text evidence="1">The sequence shown here is derived from an EMBL/GenBank/DDBJ whole genome shotgun (WGS) entry which is preliminary data.</text>
</comment>
<protein>
    <submittedName>
        <fullName evidence="1">Uncharacterized protein</fullName>
    </submittedName>
</protein>
<sequence length="73" mass="8488">MTHLYRIICRKRSKKISYRSEGCVYWMPQRAGYTEDRGEAGLYTALQLDECAGNGFDWVAERLSYSEQEGLTQ</sequence>
<gene>
    <name evidence="1" type="ORF">S01H4_47803</name>
</gene>
<dbReference type="AlphaFoldDB" id="X1DAW0"/>
<evidence type="ECO:0000313" key="1">
    <source>
        <dbReference type="EMBL" id="GAH02209.1"/>
    </source>
</evidence>
<organism evidence="1">
    <name type="scientific">marine sediment metagenome</name>
    <dbReference type="NCBI Taxonomy" id="412755"/>
    <lineage>
        <taxon>unclassified sequences</taxon>
        <taxon>metagenomes</taxon>
        <taxon>ecological metagenomes</taxon>
    </lineage>
</organism>
<name>X1DAW0_9ZZZZ</name>
<accession>X1DAW0</accession>
<reference evidence="1" key="1">
    <citation type="journal article" date="2014" name="Front. Microbiol.">
        <title>High frequency of phylogenetically diverse reductive dehalogenase-homologous genes in deep subseafloor sedimentary metagenomes.</title>
        <authorList>
            <person name="Kawai M."/>
            <person name="Futagami T."/>
            <person name="Toyoda A."/>
            <person name="Takaki Y."/>
            <person name="Nishi S."/>
            <person name="Hori S."/>
            <person name="Arai W."/>
            <person name="Tsubouchi T."/>
            <person name="Morono Y."/>
            <person name="Uchiyama I."/>
            <person name="Ito T."/>
            <person name="Fujiyama A."/>
            <person name="Inagaki F."/>
            <person name="Takami H."/>
        </authorList>
    </citation>
    <scope>NUCLEOTIDE SEQUENCE</scope>
    <source>
        <strain evidence="1">Expedition CK06-06</strain>
    </source>
</reference>
<dbReference type="EMBL" id="BART01026880">
    <property type="protein sequence ID" value="GAH02209.1"/>
    <property type="molecule type" value="Genomic_DNA"/>
</dbReference>
<proteinExistence type="predicted"/>